<reference evidence="1 2" key="1">
    <citation type="submission" date="2018-06" db="EMBL/GenBank/DDBJ databases">
        <authorList>
            <consortium name="Pathogen Informatics"/>
            <person name="Doyle S."/>
        </authorList>
    </citation>
    <scope>NUCLEOTIDE SEQUENCE [LARGE SCALE GENOMIC DNA]</scope>
    <source>
        <strain evidence="1 2">NCTC10343</strain>
    </source>
</reference>
<sequence length="71" mass="7807">MLALLIITTGCWDQDSLKDARLANASIYDLTPKGLLQQTLEVVDESQTNEGKVPMKFIQAPRILSDRCTGA</sequence>
<dbReference type="AlphaFoldDB" id="A0A378Y2C3"/>
<evidence type="ECO:0000313" key="2">
    <source>
        <dbReference type="Proteomes" id="UP000254400"/>
    </source>
</evidence>
<protein>
    <submittedName>
        <fullName evidence="1">Spore germination protein KC</fullName>
    </submittedName>
</protein>
<evidence type="ECO:0000313" key="1">
    <source>
        <dbReference type="EMBL" id="SUA70681.1"/>
    </source>
</evidence>
<dbReference type="Proteomes" id="UP000254400">
    <property type="component" value="Unassembled WGS sequence"/>
</dbReference>
<name>A0A378Y2C3_PAEPO</name>
<dbReference type="RefSeq" id="WP_230877320.1">
    <property type="nucleotide sequence ID" value="NZ_CP049598.1"/>
</dbReference>
<proteinExistence type="predicted"/>
<accession>A0A378Y2C3</accession>
<dbReference type="EMBL" id="UGSC01000001">
    <property type="protein sequence ID" value="SUA70681.1"/>
    <property type="molecule type" value="Genomic_DNA"/>
</dbReference>
<organism evidence="1 2">
    <name type="scientific">Paenibacillus polymyxa</name>
    <name type="common">Bacillus polymyxa</name>
    <dbReference type="NCBI Taxonomy" id="1406"/>
    <lineage>
        <taxon>Bacteria</taxon>
        <taxon>Bacillati</taxon>
        <taxon>Bacillota</taxon>
        <taxon>Bacilli</taxon>
        <taxon>Bacillales</taxon>
        <taxon>Paenibacillaceae</taxon>
        <taxon>Paenibacillus</taxon>
    </lineage>
</organism>
<gene>
    <name evidence="1" type="ORF">NCTC10343_03558</name>
</gene>